<dbReference type="EMBL" id="ATDL01000021">
    <property type="protein sequence ID" value="ERJ57883.1"/>
    <property type="molecule type" value="Genomic_DNA"/>
</dbReference>
<gene>
    <name evidence="1" type="ORF">M472_03795</name>
    <name evidence="2" type="ORF">M472_16365</name>
</gene>
<dbReference type="PROSITE" id="PS51257">
    <property type="entry name" value="PROKAR_LIPOPROTEIN"/>
    <property type="match status" value="1"/>
</dbReference>
<accession>U2J5E1</accession>
<dbReference type="InterPro" id="IPR011990">
    <property type="entry name" value="TPR-like_helical_dom_sf"/>
</dbReference>
<sequence>MKKIIYLLAATATLSLSSCDKWLDVNDNPNSGTAVQPNAEQRLPSILAQFADAYESGGTRSAHITHQLANVYAASARNYMLTRWYSDAAAANWPWQAWYVNTAVNIQPMIDAAKKVDAHHYVGVGLVMKAWGFGYMADYYGVAPYTEFDNKDILTPKFEDASEIYVEVFKLLDEAIIELGKTQGQYAANLSVGDIYNKGNVDSWIKLAYGLKARFLSHLNKKSTYDTDAILAALDKAPKTVAESTIMHYVDQSDKTTSTAQSALQYTNTSASTRVSKLYMDYILNNYTGAPTGNNDMQDPRYELLVPRSQEGDGSMRTTLGVDFASDEVLTGPEAYLYDSKKNQFDKADSVFVQLREAKGAGGRILSTGTWYNKKDSKGLFLTASEMKFIEAEVRLRRNEPGLALTAYKDGIRNHMEIMGINASDINDFLASTSVVQNAGDLTMSHIMIQKYIALSYSPEQWVDMRRMDYCTDGSGNYNEATGVYKGYKRPNHVYAQSYPGATDWPRRFAMASYELNFNSAQLRLVAPNYDKPTYINEPIWWDKKD</sequence>
<dbReference type="InterPro" id="IPR041662">
    <property type="entry name" value="SusD-like_2"/>
</dbReference>
<protein>
    <recommendedName>
        <fullName evidence="4">SusD/RagB family nutrient-binding outer membrane lipoprotein</fullName>
    </recommendedName>
</protein>
<evidence type="ECO:0000313" key="2">
    <source>
        <dbReference type="EMBL" id="ERJ60334.1"/>
    </source>
</evidence>
<keyword evidence="3" id="KW-1185">Reference proteome</keyword>
<name>U2J5E1_9SPHI</name>
<evidence type="ECO:0000313" key="1">
    <source>
        <dbReference type="EMBL" id="ERJ57883.1"/>
    </source>
</evidence>
<dbReference type="RefSeq" id="WP_021069474.1">
    <property type="nucleotide sequence ID" value="NZ_ATDL01000007.1"/>
</dbReference>
<dbReference type="SUPFAM" id="SSF48452">
    <property type="entry name" value="TPR-like"/>
    <property type="match status" value="1"/>
</dbReference>
<reference evidence="1 3" key="1">
    <citation type="journal article" date="2013" name="Genome Announc.">
        <title>The Draft Genome Sequence of Sphingomonas paucimobilis Strain HER1398 (Proteobacteria), Host to the Giant PAU Phage, Indicates That It Is a Member of the Genus Sphingobacterium (Bacteroidetes).</title>
        <authorList>
            <person name="White R.A.III."/>
            <person name="Suttle C.A."/>
        </authorList>
    </citation>
    <scope>NUCLEOTIDE SEQUENCE [LARGE SCALE GENOMIC DNA]</scope>
    <source>
        <strain evidence="1 3">HER1398</strain>
    </source>
</reference>
<proteinExistence type="predicted"/>
<dbReference type="Gene3D" id="1.25.40.390">
    <property type="match status" value="1"/>
</dbReference>
<dbReference type="eggNOG" id="COG0521">
    <property type="taxonomic scope" value="Bacteria"/>
</dbReference>
<dbReference type="EMBL" id="ATDL01000007">
    <property type="protein sequence ID" value="ERJ60334.1"/>
    <property type="molecule type" value="Genomic_DNA"/>
</dbReference>
<organism evidence="1 3">
    <name type="scientific">Sphingobacterium paucimobilis HER1398</name>
    <dbReference type="NCBI Taxonomy" id="1346330"/>
    <lineage>
        <taxon>Bacteria</taxon>
        <taxon>Pseudomonadati</taxon>
        <taxon>Bacteroidota</taxon>
        <taxon>Sphingobacteriia</taxon>
        <taxon>Sphingobacteriales</taxon>
        <taxon>Sphingobacteriaceae</taxon>
        <taxon>Sphingobacterium</taxon>
    </lineage>
</organism>
<dbReference type="OrthoDB" id="9766256at2"/>
<comment type="caution">
    <text evidence="1">The sequence shown here is derived from an EMBL/GenBank/DDBJ whole genome shotgun (WGS) entry which is preliminary data.</text>
</comment>
<dbReference type="STRING" id="1346330.M472_03795"/>
<dbReference type="Pfam" id="PF12771">
    <property type="entry name" value="SusD-like_2"/>
    <property type="match status" value="1"/>
</dbReference>
<dbReference type="Proteomes" id="UP000016584">
    <property type="component" value="Unassembled WGS sequence"/>
</dbReference>
<dbReference type="PATRIC" id="fig|1346330.5.peg.1296"/>
<evidence type="ECO:0008006" key="4">
    <source>
        <dbReference type="Google" id="ProtNLM"/>
    </source>
</evidence>
<dbReference type="AlphaFoldDB" id="U2J5E1"/>
<evidence type="ECO:0000313" key="3">
    <source>
        <dbReference type="Proteomes" id="UP000016584"/>
    </source>
</evidence>